<name>A0ABQ3XFK9_9ACTN</name>
<dbReference type="Proteomes" id="UP000612282">
    <property type="component" value="Unassembled WGS sequence"/>
</dbReference>
<keyword evidence="1" id="KW-1133">Transmembrane helix</keyword>
<evidence type="ECO:0000313" key="2">
    <source>
        <dbReference type="EMBL" id="GID57290.1"/>
    </source>
</evidence>
<organism evidence="2 3">
    <name type="scientific">Actinoplanes couchii</name>
    <dbReference type="NCBI Taxonomy" id="403638"/>
    <lineage>
        <taxon>Bacteria</taxon>
        <taxon>Bacillati</taxon>
        <taxon>Actinomycetota</taxon>
        <taxon>Actinomycetes</taxon>
        <taxon>Micromonosporales</taxon>
        <taxon>Micromonosporaceae</taxon>
        <taxon>Actinoplanes</taxon>
    </lineage>
</organism>
<dbReference type="RefSeq" id="WP_203799901.1">
    <property type="nucleotide sequence ID" value="NZ_BAAAQE010000092.1"/>
</dbReference>
<feature type="transmembrane region" description="Helical" evidence="1">
    <location>
        <begin position="12"/>
        <end position="35"/>
    </location>
</feature>
<feature type="transmembrane region" description="Helical" evidence="1">
    <location>
        <begin position="176"/>
        <end position="200"/>
    </location>
</feature>
<feature type="transmembrane region" description="Helical" evidence="1">
    <location>
        <begin position="220"/>
        <end position="244"/>
    </location>
</feature>
<feature type="transmembrane region" description="Helical" evidence="1">
    <location>
        <begin position="110"/>
        <end position="132"/>
    </location>
</feature>
<feature type="transmembrane region" description="Helical" evidence="1">
    <location>
        <begin position="55"/>
        <end position="75"/>
    </location>
</feature>
<evidence type="ECO:0000313" key="3">
    <source>
        <dbReference type="Proteomes" id="UP000612282"/>
    </source>
</evidence>
<keyword evidence="3" id="KW-1185">Reference proteome</keyword>
<evidence type="ECO:0000256" key="1">
    <source>
        <dbReference type="SAM" id="Phobius"/>
    </source>
</evidence>
<comment type="caution">
    <text evidence="2">The sequence shown here is derived from an EMBL/GenBank/DDBJ whole genome shotgun (WGS) entry which is preliminary data.</text>
</comment>
<protein>
    <recommendedName>
        <fullName evidence="4">ABC transporter permease</fullName>
    </recommendedName>
</protein>
<proteinExistence type="predicted"/>
<evidence type="ECO:0008006" key="4">
    <source>
        <dbReference type="Google" id="ProtNLM"/>
    </source>
</evidence>
<keyword evidence="1" id="KW-0812">Transmembrane</keyword>
<reference evidence="2 3" key="1">
    <citation type="submission" date="2021-01" db="EMBL/GenBank/DDBJ databases">
        <title>Whole genome shotgun sequence of Actinoplanes couchii NBRC 106145.</title>
        <authorList>
            <person name="Komaki H."/>
            <person name="Tamura T."/>
        </authorList>
    </citation>
    <scope>NUCLEOTIDE SEQUENCE [LARGE SCALE GENOMIC DNA]</scope>
    <source>
        <strain evidence="2 3">NBRC 106145</strain>
    </source>
</reference>
<feature type="transmembrane region" description="Helical" evidence="1">
    <location>
        <begin position="152"/>
        <end position="169"/>
    </location>
</feature>
<gene>
    <name evidence="2" type="ORF">Aco03nite_056940</name>
</gene>
<sequence length="249" mass="26124">MVNLIRAELAKLLGLPTAWIGLAVGSVVAPLLAVLNAGAVRAAIAAGRYEFSADLAYSSIQIVMLGGLILGVVTVSSEYTPTSDDAPGARQITTTLLAEPRRCRLLAAKAIVLVLVVAVQGTVTAVVTLLVVEHEHGGTYPPAEPARVAGAVLEWVLLSLLAYALTLIFRNGIVTLTLLVVNSGVVSVSWLLMKVTPLAAYLPDVVGKHMYLSDLGDVRIHPVVAGAVLLGWVVGLLVLAARLFERREA</sequence>
<accession>A0ABQ3XFK9</accession>
<keyword evidence="1" id="KW-0472">Membrane</keyword>
<dbReference type="EMBL" id="BOMG01000071">
    <property type="protein sequence ID" value="GID57290.1"/>
    <property type="molecule type" value="Genomic_DNA"/>
</dbReference>